<feature type="transmembrane region" description="Helical" evidence="17">
    <location>
        <begin position="200"/>
        <end position="221"/>
    </location>
</feature>
<evidence type="ECO:0000256" key="15">
    <source>
        <dbReference type="ARBA" id="ARBA00032932"/>
    </source>
</evidence>
<comment type="subcellular location">
    <subcellularLocation>
        <location evidence="1 17">Cell membrane</location>
        <topology evidence="1 17">Multi-pass membrane protein</topology>
    </subcellularLocation>
</comment>
<protein>
    <recommendedName>
        <fullName evidence="4 17">Undecaprenyl-diphosphatase</fullName>
        <ecNumber evidence="3 17">3.6.1.27</ecNumber>
    </recommendedName>
    <alternativeName>
        <fullName evidence="15 17">Bacitracin resistance protein</fullName>
    </alternativeName>
    <alternativeName>
        <fullName evidence="14 17">Undecaprenyl pyrophosphate phosphatase</fullName>
    </alternativeName>
</protein>
<dbReference type="Pfam" id="PF02673">
    <property type="entry name" value="BacA"/>
    <property type="match status" value="1"/>
</dbReference>
<dbReference type="EMBL" id="BSUL01000001">
    <property type="protein sequence ID" value="GMA27468.1"/>
    <property type="molecule type" value="Genomic_DNA"/>
</dbReference>
<feature type="transmembrane region" description="Helical" evidence="17">
    <location>
        <begin position="272"/>
        <end position="291"/>
    </location>
</feature>
<evidence type="ECO:0000256" key="2">
    <source>
        <dbReference type="ARBA" id="ARBA00010621"/>
    </source>
</evidence>
<dbReference type="GO" id="GO:0071555">
    <property type="term" value="P:cell wall organization"/>
    <property type="evidence" value="ECO:0007669"/>
    <property type="project" value="UniProtKB-KW"/>
</dbReference>
<gene>
    <name evidence="18" type="primary">bacA</name>
    <name evidence="17" type="synonym">uppP</name>
    <name evidence="18" type="ORF">GCM10025874_07210</name>
</gene>
<dbReference type="GO" id="GO:0008360">
    <property type="term" value="P:regulation of cell shape"/>
    <property type="evidence" value="ECO:0007669"/>
    <property type="project" value="UniProtKB-KW"/>
</dbReference>
<dbReference type="HAMAP" id="MF_01006">
    <property type="entry name" value="Undec_diphosphatase"/>
    <property type="match status" value="1"/>
</dbReference>
<evidence type="ECO:0000256" key="13">
    <source>
        <dbReference type="ARBA" id="ARBA00023316"/>
    </source>
</evidence>
<evidence type="ECO:0000256" key="6">
    <source>
        <dbReference type="ARBA" id="ARBA00022692"/>
    </source>
</evidence>
<keyword evidence="9 17" id="KW-0573">Peptidoglycan synthesis</keyword>
<evidence type="ECO:0000256" key="4">
    <source>
        <dbReference type="ARBA" id="ARBA00021581"/>
    </source>
</evidence>
<dbReference type="GO" id="GO:0005886">
    <property type="term" value="C:plasma membrane"/>
    <property type="evidence" value="ECO:0007669"/>
    <property type="project" value="UniProtKB-SubCell"/>
</dbReference>
<keyword evidence="8 17" id="KW-0133">Cell shape</keyword>
<comment type="miscellaneous">
    <text evidence="17">Bacitracin is thought to be involved in the inhibition of peptidoglycan synthesis by sequestering undecaprenyl diphosphate, thereby reducing the pool of lipid carrier available.</text>
</comment>
<evidence type="ECO:0000256" key="12">
    <source>
        <dbReference type="ARBA" id="ARBA00023251"/>
    </source>
</evidence>
<evidence type="ECO:0000256" key="10">
    <source>
        <dbReference type="ARBA" id="ARBA00022989"/>
    </source>
</evidence>
<accession>A0AA37UB77</accession>
<keyword evidence="13 17" id="KW-0961">Cell wall biogenesis/degradation</keyword>
<comment type="function">
    <text evidence="17">Catalyzes the dephosphorylation of undecaprenyl diphosphate (UPP). Confers resistance to bacitracin.</text>
</comment>
<evidence type="ECO:0000313" key="18">
    <source>
        <dbReference type="EMBL" id="GMA27468.1"/>
    </source>
</evidence>
<comment type="caution">
    <text evidence="18">The sequence shown here is derived from an EMBL/GenBank/DDBJ whole genome shotgun (WGS) entry which is preliminary data.</text>
</comment>
<evidence type="ECO:0000256" key="5">
    <source>
        <dbReference type="ARBA" id="ARBA00022475"/>
    </source>
</evidence>
<dbReference type="GO" id="GO:0046677">
    <property type="term" value="P:response to antibiotic"/>
    <property type="evidence" value="ECO:0007669"/>
    <property type="project" value="UniProtKB-UniRule"/>
</dbReference>
<dbReference type="PANTHER" id="PTHR30622:SF4">
    <property type="entry name" value="UNDECAPRENYL-DIPHOSPHATASE"/>
    <property type="match status" value="1"/>
</dbReference>
<keyword evidence="12 17" id="KW-0046">Antibiotic resistance</keyword>
<evidence type="ECO:0000256" key="1">
    <source>
        <dbReference type="ARBA" id="ARBA00004651"/>
    </source>
</evidence>
<sequence length="293" mass="31405">MSFIEAAILGLIQGLTEFLPISSSAHLRIAGEFLPSATDPGATFTAITQIGTEIAVLVFFWKDITRIIGKWFRHFFVAKGRRADAAGSISRDDPDVRMGWLIIIGTVPIVLAGFFLQEYIRDAFRSLWIVAIVLIVFGLILGVADRLGKRTRELTDLTYGHGVLYGLAQMLALVPGVSRSGATTTMGLALGYSRPAAARYAFLLAVPAVFGSGFYELYSAFSCDPAAGDVCTPAVYGPLETLLATVVAFGVGLAVIAGLMAYISKRSFLPFVIYRVLLGGTLLVLLSMGVIQP</sequence>
<dbReference type="Proteomes" id="UP001157160">
    <property type="component" value="Unassembled WGS sequence"/>
</dbReference>
<comment type="catalytic activity">
    <reaction evidence="16 17">
        <text>di-trans,octa-cis-undecaprenyl diphosphate + H2O = di-trans,octa-cis-undecaprenyl phosphate + phosphate + H(+)</text>
        <dbReference type="Rhea" id="RHEA:28094"/>
        <dbReference type="ChEBI" id="CHEBI:15377"/>
        <dbReference type="ChEBI" id="CHEBI:15378"/>
        <dbReference type="ChEBI" id="CHEBI:43474"/>
        <dbReference type="ChEBI" id="CHEBI:58405"/>
        <dbReference type="ChEBI" id="CHEBI:60392"/>
        <dbReference type="EC" id="3.6.1.27"/>
    </reaction>
</comment>
<comment type="similarity">
    <text evidence="2 17">Belongs to the UppP family.</text>
</comment>
<keyword evidence="5 17" id="KW-1003">Cell membrane</keyword>
<dbReference type="NCBIfam" id="TIGR00753">
    <property type="entry name" value="undec_PP_bacA"/>
    <property type="match status" value="1"/>
</dbReference>
<dbReference type="PANTHER" id="PTHR30622">
    <property type="entry name" value="UNDECAPRENYL-DIPHOSPHATASE"/>
    <property type="match status" value="1"/>
</dbReference>
<evidence type="ECO:0000256" key="14">
    <source>
        <dbReference type="ARBA" id="ARBA00032707"/>
    </source>
</evidence>
<name>A0AA37UB77_9MICO</name>
<evidence type="ECO:0000256" key="9">
    <source>
        <dbReference type="ARBA" id="ARBA00022984"/>
    </source>
</evidence>
<evidence type="ECO:0000256" key="8">
    <source>
        <dbReference type="ARBA" id="ARBA00022960"/>
    </source>
</evidence>
<evidence type="ECO:0000313" key="19">
    <source>
        <dbReference type="Proteomes" id="UP001157160"/>
    </source>
</evidence>
<dbReference type="InterPro" id="IPR003824">
    <property type="entry name" value="UppP"/>
</dbReference>
<evidence type="ECO:0000256" key="16">
    <source>
        <dbReference type="ARBA" id="ARBA00047594"/>
    </source>
</evidence>
<feature type="transmembrane region" description="Helical" evidence="17">
    <location>
        <begin position="241"/>
        <end position="263"/>
    </location>
</feature>
<reference evidence="18 19" key="1">
    <citation type="journal article" date="2014" name="Int. J. Syst. Evol. Microbiol.">
        <title>Complete genome sequence of Corynebacterium casei LMG S-19264T (=DSM 44701T), isolated from a smear-ripened cheese.</title>
        <authorList>
            <consortium name="US DOE Joint Genome Institute (JGI-PGF)"/>
            <person name="Walter F."/>
            <person name="Albersmeier A."/>
            <person name="Kalinowski J."/>
            <person name="Ruckert C."/>
        </authorList>
    </citation>
    <scope>NUCLEOTIDE SEQUENCE [LARGE SCALE GENOMIC DNA]</scope>
    <source>
        <strain evidence="18 19">NBRC 112289</strain>
    </source>
</reference>
<organism evidence="18 19">
    <name type="scientific">Arenivirga flava</name>
    <dbReference type="NCBI Taxonomy" id="1930060"/>
    <lineage>
        <taxon>Bacteria</taxon>
        <taxon>Bacillati</taxon>
        <taxon>Actinomycetota</taxon>
        <taxon>Actinomycetes</taxon>
        <taxon>Micrococcales</taxon>
        <taxon>Microbacteriaceae</taxon>
        <taxon>Arenivirga</taxon>
    </lineage>
</organism>
<evidence type="ECO:0000256" key="3">
    <source>
        <dbReference type="ARBA" id="ARBA00012374"/>
    </source>
</evidence>
<feature type="transmembrane region" description="Helical" evidence="17">
    <location>
        <begin position="126"/>
        <end position="144"/>
    </location>
</feature>
<keyword evidence="11 17" id="KW-0472">Membrane</keyword>
<keyword evidence="19" id="KW-1185">Reference proteome</keyword>
<dbReference type="EC" id="3.6.1.27" evidence="3 17"/>
<feature type="transmembrane region" description="Helical" evidence="17">
    <location>
        <begin position="41"/>
        <end position="61"/>
    </location>
</feature>
<feature type="transmembrane region" description="Helical" evidence="17">
    <location>
        <begin position="98"/>
        <end position="120"/>
    </location>
</feature>
<dbReference type="GO" id="GO:0050380">
    <property type="term" value="F:undecaprenyl-diphosphatase activity"/>
    <property type="evidence" value="ECO:0007669"/>
    <property type="project" value="UniProtKB-UniRule"/>
</dbReference>
<keyword evidence="10 17" id="KW-1133">Transmembrane helix</keyword>
<proteinExistence type="inferred from homology"/>
<keyword evidence="7 17" id="KW-0378">Hydrolase</keyword>
<evidence type="ECO:0000256" key="11">
    <source>
        <dbReference type="ARBA" id="ARBA00023136"/>
    </source>
</evidence>
<evidence type="ECO:0000256" key="7">
    <source>
        <dbReference type="ARBA" id="ARBA00022801"/>
    </source>
</evidence>
<dbReference type="RefSeq" id="WP_284230100.1">
    <property type="nucleotide sequence ID" value="NZ_BSUL01000001.1"/>
</dbReference>
<evidence type="ECO:0000256" key="17">
    <source>
        <dbReference type="HAMAP-Rule" id="MF_01006"/>
    </source>
</evidence>
<dbReference type="AlphaFoldDB" id="A0AA37UB77"/>
<dbReference type="GO" id="GO:0009252">
    <property type="term" value="P:peptidoglycan biosynthetic process"/>
    <property type="evidence" value="ECO:0007669"/>
    <property type="project" value="UniProtKB-KW"/>
</dbReference>
<keyword evidence="6 17" id="KW-0812">Transmembrane</keyword>